<evidence type="ECO:0000256" key="2">
    <source>
        <dbReference type="SAM" id="Phobius"/>
    </source>
</evidence>
<dbReference type="GO" id="GO:0005886">
    <property type="term" value="C:plasma membrane"/>
    <property type="evidence" value="ECO:0007669"/>
    <property type="project" value="TreeGrafter"/>
</dbReference>
<dbReference type="PANTHER" id="PTHR11328:SF24">
    <property type="entry name" value="MAJOR FACILITATOR SUPERFAMILY (MFS) PROFILE DOMAIN-CONTAINING PROTEIN"/>
    <property type="match status" value="1"/>
</dbReference>
<name>A0A372MJI0_9SPIR</name>
<evidence type="ECO:0000313" key="3">
    <source>
        <dbReference type="EMBL" id="RFU95957.1"/>
    </source>
</evidence>
<dbReference type="Pfam" id="PF13347">
    <property type="entry name" value="MFS_2"/>
    <property type="match status" value="1"/>
</dbReference>
<keyword evidence="4" id="KW-1185">Reference proteome</keyword>
<dbReference type="EMBL" id="QUWK01000002">
    <property type="protein sequence ID" value="RFU95957.1"/>
    <property type="molecule type" value="Genomic_DNA"/>
</dbReference>
<dbReference type="SUPFAM" id="SSF103473">
    <property type="entry name" value="MFS general substrate transporter"/>
    <property type="match status" value="1"/>
</dbReference>
<feature type="transmembrane region" description="Helical" evidence="2">
    <location>
        <begin position="180"/>
        <end position="205"/>
    </location>
</feature>
<sequence length="454" mass="50380">MAKKGIMVSYGMGKFIAEFLTGAFGSIVFMFYETEVGLSAGYAALATILYSLWNAINDPIIGYVTNKGAPFSKKFGRRFPWIIMGLVLCSIFFILIFSVPSSWDAKKNPLPVFLWMVLTICLYDGFYSLWEVNYQSIYPDKFRTQDERTTTAAVGTGIGVLGIASGFIIPPLFFSYGIRSSYLICALVIAGFSLVATFGVSFGVFETKDMIARFAQQQEKEASPHFFDQMKRALKNRNLLAFVLLLFFYQSGCMLMTASVNYVVKYVLAAESSQATPIFAGMLVGTLLSILIWMQVAKRLKNNQLMLILCSFVLALFAFPLSFLSSATAYIAAMALWGLGFGGFWTFMSPAMADVIDSLVVAQKRRDDGVVMGIRAFFMRFSYASQAMVFFIVHKVTAFDPLAVTDQARWGIRLHMGVIPSLFFLAGGLLFLRMNTLGPAEVAKNHQMLSGLDI</sequence>
<comment type="similarity">
    <text evidence="1">Belongs to the sodium:galactoside symporter (TC 2.A.2) family.</text>
</comment>
<dbReference type="AlphaFoldDB" id="A0A372MJI0"/>
<gene>
    <name evidence="3" type="ORF">DYP60_02840</name>
</gene>
<protein>
    <submittedName>
        <fullName evidence="3">MFS transporter</fullName>
    </submittedName>
</protein>
<keyword evidence="2" id="KW-0472">Membrane</keyword>
<reference evidence="4" key="1">
    <citation type="submission" date="2018-08" db="EMBL/GenBank/DDBJ databases">
        <authorList>
            <person name="Grouzdev D.S."/>
            <person name="Krutkina M.S."/>
        </authorList>
    </citation>
    <scope>NUCLEOTIDE SEQUENCE [LARGE SCALE GENOMIC DNA]</scope>
    <source>
        <strain evidence="4">4-11</strain>
    </source>
</reference>
<feature type="transmembrane region" description="Helical" evidence="2">
    <location>
        <begin position="275"/>
        <end position="293"/>
    </location>
</feature>
<dbReference type="InterPro" id="IPR036259">
    <property type="entry name" value="MFS_trans_sf"/>
</dbReference>
<dbReference type="GO" id="GO:0008643">
    <property type="term" value="P:carbohydrate transport"/>
    <property type="evidence" value="ECO:0007669"/>
    <property type="project" value="InterPro"/>
</dbReference>
<dbReference type="RefSeq" id="WP_117329357.1">
    <property type="nucleotide sequence ID" value="NZ_QUWK01000002.1"/>
</dbReference>
<feature type="transmembrane region" description="Helical" evidence="2">
    <location>
        <begin position="78"/>
        <end position="100"/>
    </location>
</feature>
<feature type="transmembrane region" description="Helical" evidence="2">
    <location>
        <begin position="12"/>
        <end position="32"/>
    </location>
</feature>
<dbReference type="PANTHER" id="PTHR11328">
    <property type="entry name" value="MAJOR FACILITATOR SUPERFAMILY DOMAIN-CONTAINING PROTEIN"/>
    <property type="match status" value="1"/>
</dbReference>
<organism evidence="3 4">
    <name type="scientific">Sphaerochaeta halotolerans</name>
    <dbReference type="NCBI Taxonomy" id="2293840"/>
    <lineage>
        <taxon>Bacteria</taxon>
        <taxon>Pseudomonadati</taxon>
        <taxon>Spirochaetota</taxon>
        <taxon>Spirochaetia</taxon>
        <taxon>Spirochaetales</taxon>
        <taxon>Sphaerochaetaceae</taxon>
        <taxon>Sphaerochaeta</taxon>
    </lineage>
</organism>
<evidence type="ECO:0000313" key="4">
    <source>
        <dbReference type="Proteomes" id="UP000264002"/>
    </source>
</evidence>
<dbReference type="InterPro" id="IPR039672">
    <property type="entry name" value="MFS_2"/>
</dbReference>
<feature type="transmembrane region" description="Helical" evidence="2">
    <location>
        <begin position="38"/>
        <end position="57"/>
    </location>
</feature>
<feature type="transmembrane region" description="Helical" evidence="2">
    <location>
        <begin position="305"/>
        <end position="323"/>
    </location>
</feature>
<dbReference type="GO" id="GO:0015293">
    <property type="term" value="F:symporter activity"/>
    <property type="evidence" value="ECO:0007669"/>
    <property type="project" value="InterPro"/>
</dbReference>
<feature type="transmembrane region" description="Helical" evidence="2">
    <location>
        <begin position="239"/>
        <end position="263"/>
    </location>
</feature>
<feature type="transmembrane region" description="Helical" evidence="2">
    <location>
        <begin position="112"/>
        <end position="130"/>
    </location>
</feature>
<feature type="transmembrane region" description="Helical" evidence="2">
    <location>
        <begin position="151"/>
        <end position="174"/>
    </location>
</feature>
<feature type="transmembrane region" description="Helical" evidence="2">
    <location>
        <begin position="412"/>
        <end position="432"/>
    </location>
</feature>
<accession>A0A372MJI0</accession>
<dbReference type="Gene3D" id="1.20.1250.20">
    <property type="entry name" value="MFS general substrate transporter like domains"/>
    <property type="match status" value="1"/>
</dbReference>
<evidence type="ECO:0000256" key="1">
    <source>
        <dbReference type="ARBA" id="ARBA00009617"/>
    </source>
</evidence>
<feature type="transmembrane region" description="Helical" evidence="2">
    <location>
        <begin position="369"/>
        <end position="392"/>
    </location>
</feature>
<reference evidence="3 4" key="2">
    <citation type="submission" date="2018-09" db="EMBL/GenBank/DDBJ databases">
        <title>Genome of Sphaerochaeta halotolerans strain 4-11.</title>
        <authorList>
            <person name="Nazina T.N."/>
            <person name="Sokolova D.S."/>
        </authorList>
    </citation>
    <scope>NUCLEOTIDE SEQUENCE [LARGE SCALE GENOMIC DNA]</scope>
    <source>
        <strain evidence="3 4">4-11</strain>
    </source>
</reference>
<dbReference type="Proteomes" id="UP000264002">
    <property type="component" value="Unassembled WGS sequence"/>
</dbReference>
<proteinExistence type="inferred from homology"/>
<feature type="transmembrane region" description="Helical" evidence="2">
    <location>
        <begin position="329"/>
        <end position="348"/>
    </location>
</feature>
<keyword evidence="2" id="KW-1133">Transmembrane helix</keyword>
<keyword evidence="2" id="KW-0812">Transmembrane</keyword>
<comment type="caution">
    <text evidence="3">The sequence shown here is derived from an EMBL/GenBank/DDBJ whole genome shotgun (WGS) entry which is preliminary data.</text>
</comment>